<protein>
    <submittedName>
        <fullName evidence="1">Uncharacterized protein</fullName>
    </submittedName>
</protein>
<comment type="caution">
    <text evidence="1">The sequence shown here is derived from an EMBL/GenBank/DDBJ whole genome shotgun (WGS) entry which is preliminary data.</text>
</comment>
<evidence type="ECO:0000313" key="2">
    <source>
        <dbReference type="Proteomes" id="UP001341840"/>
    </source>
</evidence>
<evidence type="ECO:0000313" key="1">
    <source>
        <dbReference type="EMBL" id="MED6199466.1"/>
    </source>
</evidence>
<dbReference type="EMBL" id="JASCZI010212440">
    <property type="protein sequence ID" value="MED6199466.1"/>
    <property type="molecule type" value="Genomic_DNA"/>
</dbReference>
<proteinExistence type="predicted"/>
<accession>A0ABU6XQS0</accession>
<gene>
    <name evidence="1" type="ORF">PIB30_076186</name>
</gene>
<dbReference type="Proteomes" id="UP001341840">
    <property type="component" value="Unassembled WGS sequence"/>
</dbReference>
<keyword evidence="2" id="KW-1185">Reference proteome</keyword>
<reference evidence="1 2" key="1">
    <citation type="journal article" date="2023" name="Plants (Basel)">
        <title>Bridging the Gap: Combining Genomics and Transcriptomics Approaches to Understand Stylosanthes scabra, an Orphan Legume from the Brazilian Caatinga.</title>
        <authorList>
            <person name="Ferreira-Neto J.R.C."/>
            <person name="da Silva M.D."/>
            <person name="Binneck E."/>
            <person name="de Melo N.F."/>
            <person name="da Silva R.H."/>
            <person name="de Melo A.L.T.M."/>
            <person name="Pandolfi V."/>
            <person name="Bustamante F.O."/>
            <person name="Brasileiro-Vidal A.C."/>
            <person name="Benko-Iseppon A.M."/>
        </authorList>
    </citation>
    <scope>NUCLEOTIDE SEQUENCE [LARGE SCALE GENOMIC DNA]</scope>
    <source>
        <tissue evidence="1">Leaves</tissue>
    </source>
</reference>
<organism evidence="1 2">
    <name type="scientific">Stylosanthes scabra</name>
    <dbReference type="NCBI Taxonomy" id="79078"/>
    <lineage>
        <taxon>Eukaryota</taxon>
        <taxon>Viridiplantae</taxon>
        <taxon>Streptophyta</taxon>
        <taxon>Embryophyta</taxon>
        <taxon>Tracheophyta</taxon>
        <taxon>Spermatophyta</taxon>
        <taxon>Magnoliopsida</taxon>
        <taxon>eudicotyledons</taxon>
        <taxon>Gunneridae</taxon>
        <taxon>Pentapetalae</taxon>
        <taxon>rosids</taxon>
        <taxon>fabids</taxon>
        <taxon>Fabales</taxon>
        <taxon>Fabaceae</taxon>
        <taxon>Papilionoideae</taxon>
        <taxon>50 kb inversion clade</taxon>
        <taxon>dalbergioids sensu lato</taxon>
        <taxon>Dalbergieae</taxon>
        <taxon>Pterocarpus clade</taxon>
        <taxon>Stylosanthes</taxon>
    </lineage>
</organism>
<name>A0ABU6XQS0_9FABA</name>
<sequence length="207" mass="24232">MGECLEKILYLVKTWYVEKIRGPKLSGRISDRCGEKKPYPWQCSYYKAEDDKYIIGDEGGMVKCWMGEEVRGGTHGEAYLQDLESVIQFLLDDMNVESENINLVSNRKDIIDWIHGIEDTNWESRFLRNKTNNLMQVFNGVQLIFDSSPETGPEKQSFVADSSEPMSRKPCQIYLKMCHSDATKFENTEYWTRVILPRKQKQRFVFD</sequence>